<name>A0A0M7BE56_9RHOB</name>
<dbReference type="RefSeq" id="WP_144431728.1">
    <property type="nucleotide sequence ID" value="NZ_CYPR01000191.1"/>
</dbReference>
<feature type="transmembrane region" description="Helical" evidence="1">
    <location>
        <begin position="76"/>
        <end position="94"/>
    </location>
</feature>
<feature type="transmembrane region" description="Helical" evidence="1">
    <location>
        <begin position="227"/>
        <end position="253"/>
    </location>
</feature>
<proteinExistence type="predicted"/>
<accession>A0A0M7BE56</accession>
<gene>
    <name evidence="2" type="ORF">JSE7799_02833</name>
</gene>
<keyword evidence="1" id="KW-1133">Transmembrane helix</keyword>
<dbReference type="AlphaFoldDB" id="A0A0M7BE56"/>
<feature type="transmembrane region" description="Helical" evidence="1">
    <location>
        <begin position="141"/>
        <end position="161"/>
    </location>
</feature>
<dbReference type="OrthoDB" id="7067875at2"/>
<keyword evidence="1" id="KW-0472">Membrane</keyword>
<dbReference type="EMBL" id="CYPR01000191">
    <property type="protein sequence ID" value="CUH40104.1"/>
    <property type="molecule type" value="Genomic_DNA"/>
</dbReference>
<feature type="transmembrane region" description="Helical" evidence="1">
    <location>
        <begin position="196"/>
        <end position="215"/>
    </location>
</feature>
<evidence type="ECO:0000313" key="3">
    <source>
        <dbReference type="Proteomes" id="UP000049455"/>
    </source>
</evidence>
<keyword evidence="3" id="KW-1185">Reference proteome</keyword>
<protein>
    <submittedName>
        <fullName evidence="2">Uncharacterized protein</fullName>
    </submittedName>
</protein>
<reference evidence="2 3" key="1">
    <citation type="submission" date="2015-09" db="EMBL/GenBank/DDBJ databases">
        <authorList>
            <person name="Jackson K.R."/>
            <person name="Lunt B.L."/>
            <person name="Fisher J.N.B."/>
            <person name="Gardner A.V."/>
            <person name="Bailey M.E."/>
            <person name="Deus L.M."/>
            <person name="Earl A.S."/>
            <person name="Gibby P.D."/>
            <person name="Hartmann K.A."/>
            <person name="Liu J.E."/>
            <person name="Manci A.M."/>
            <person name="Nielsen D.A."/>
            <person name="Solomon M.B."/>
            <person name="Breakwell D.P."/>
            <person name="Burnett S.H."/>
            <person name="Grose J.H."/>
        </authorList>
    </citation>
    <scope>NUCLEOTIDE SEQUENCE [LARGE SCALE GENOMIC DNA]</scope>
    <source>
        <strain evidence="2 3">CECT 7799</strain>
    </source>
</reference>
<sequence>MDHSLTSEVELTRKVAYGEVAAVRIFLSAAVVITLVAALSWPRIASSAPYRRNMGVKVPIPATYATYLRRVSTSTAIILFTAVILTLLYIRFGALVFTRGQLWWINGEDGILESISAMILLVAAGISALVAYRIGRGHPRFGMHIFLAILFFLMCGEEISWGQRIFGLETPEGLRAVNVQGEINLHNNFGYIADHLFILCFLIWAALVPLSYHFVPPLRQMILRIGLPVPSAGLAIAMVMAGMMLDPVIYQVIPPLKTLRLAEARETLAAIAFLLLMWEVKKYFADAQWEREN</sequence>
<evidence type="ECO:0000313" key="2">
    <source>
        <dbReference type="EMBL" id="CUH40104.1"/>
    </source>
</evidence>
<feature type="transmembrane region" description="Helical" evidence="1">
    <location>
        <begin position="20"/>
        <end position="41"/>
    </location>
</feature>
<organism evidence="2 3">
    <name type="scientific">Jannaschia seosinensis</name>
    <dbReference type="NCBI Taxonomy" id="313367"/>
    <lineage>
        <taxon>Bacteria</taxon>
        <taxon>Pseudomonadati</taxon>
        <taxon>Pseudomonadota</taxon>
        <taxon>Alphaproteobacteria</taxon>
        <taxon>Rhodobacterales</taxon>
        <taxon>Roseobacteraceae</taxon>
        <taxon>Jannaschia</taxon>
    </lineage>
</organism>
<evidence type="ECO:0000256" key="1">
    <source>
        <dbReference type="SAM" id="Phobius"/>
    </source>
</evidence>
<keyword evidence="1" id="KW-0812">Transmembrane</keyword>
<feature type="transmembrane region" description="Helical" evidence="1">
    <location>
        <begin position="114"/>
        <end position="134"/>
    </location>
</feature>
<dbReference type="Proteomes" id="UP000049455">
    <property type="component" value="Unassembled WGS sequence"/>
</dbReference>